<dbReference type="Proteomes" id="UP000280296">
    <property type="component" value="Unassembled WGS sequence"/>
</dbReference>
<organism evidence="1 2">
    <name type="scientific">Tautonia sociabilis</name>
    <dbReference type="NCBI Taxonomy" id="2080755"/>
    <lineage>
        <taxon>Bacteria</taxon>
        <taxon>Pseudomonadati</taxon>
        <taxon>Planctomycetota</taxon>
        <taxon>Planctomycetia</taxon>
        <taxon>Isosphaerales</taxon>
        <taxon>Isosphaeraceae</taxon>
        <taxon>Tautonia</taxon>
    </lineage>
</organism>
<accession>A0A432MCD6</accession>
<name>A0A432MCD6_9BACT</name>
<proteinExistence type="predicted"/>
<dbReference type="OrthoDB" id="9808443at2"/>
<reference evidence="1 2" key="1">
    <citation type="submission" date="2018-12" db="EMBL/GenBank/DDBJ databases">
        <authorList>
            <person name="Toschakov S.V."/>
        </authorList>
    </citation>
    <scope>NUCLEOTIDE SEQUENCE [LARGE SCALE GENOMIC DNA]</scope>
    <source>
        <strain evidence="1 2">GM2012</strain>
    </source>
</reference>
<reference evidence="1 2" key="2">
    <citation type="submission" date="2019-01" db="EMBL/GenBank/DDBJ databases">
        <title>Tautonia sociabilis, a novel thermotolerant planctomycete of Isosphaeraceae family, isolated from a 4000 m deep subterranean habitat.</title>
        <authorList>
            <person name="Kovaleva O.L."/>
            <person name="Elcheninov A.G."/>
            <person name="Van Heerden E."/>
            <person name="Toshchakov S.V."/>
            <person name="Novikov A."/>
            <person name="Bonch-Osmolovskaya E.A."/>
            <person name="Kublanov I.V."/>
        </authorList>
    </citation>
    <scope>NUCLEOTIDE SEQUENCE [LARGE SCALE GENOMIC DNA]</scope>
    <source>
        <strain evidence="1 2">GM2012</strain>
    </source>
</reference>
<comment type="caution">
    <text evidence="1">The sequence shown here is derived from an EMBL/GenBank/DDBJ whole genome shotgun (WGS) entry which is preliminary data.</text>
</comment>
<evidence type="ECO:0000313" key="1">
    <source>
        <dbReference type="EMBL" id="RUL81699.1"/>
    </source>
</evidence>
<dbReference type="AlphaFoldDB" id="A0A432MCD6"/>
<keyword evidence="1" id="KW-0808">Transferase</keyword>
<dbReference type="Pfam" id="PF08843">
    <property type="entry name" value="AbiEii"/>
    <property type="match status" value="1"/>
</dbReference>
<evidence type="ECO:0000313" key="2">
    <source>
        <dbReference type="Proteomes" id="UP000280296"/>
    </source>
</evidence>
<dbReference type="GO" id="GO:0016740">
    <property type="term" value="F:transferase activity"/>
    <property type="evidence" value="ECO:0007669"/>
    <property type="project" value="UniProtKB-KW"/>
</dbReference>
<protein>
    <submittedName>
        <fullName evidence="1">Nucleotidyl transferase AbiEii/AbiGii toxin family protein</fullName>
    </submittedName>
</protein>
<dbReference type="EMBL" id="RYZH01000087">
    <property type="protein sequence ID" value="RUL81699.1"/>
    <property type="molecule type" value="Genomic_DNA"/>
</dbReference>
<sequence length="304" mass="33549">MRKNVPASVKQRLLNLSRRTGEDFQLLLTRYAVERLLFRLSASEHREGFVLKGAMLFALWTGEFHRPTRDLDLLGFGDPGADRLKRVFAELCRAAVADDGLGFDEGAVSVEPIREDQEYGGQRVGLVATLGQARIDLQIDVGFGDAITPGAEDVEFPTLLGMEAPRLRAYPKETVVAEKLEALVKLGLANSRMKDFYDLVVMARTFAFRGELLCEAISRTFARRGTGLPGETPVALTEAFARDEGKQKQWAAFRKRSGLADAGELEEVVKALKAFLQPVLRSAERGEPYRHSWAPGGGWVGPAD</sequence>
<dbReference type="RefSeq" id="WP_126728148.1">
    <property type="nucleotide sequence ID" value="NZ_RYZH01000087.1"/>
</dbReference>
<dbReference type="InterPro" id="IPR014942">
    <property type="entry name" value="AbiEii"/>
</dbReference>
<gene>
    <name evidence="1" type="ORF">TsocGM_24785</name>
</gene>
<keyword evidence="2" id="KW-1185">Reference proteome</keyword>